<sequence length="544" mass="57063">MRYAPVAKLIRIEILQRSNGGYMEPHSGHPRRWQILGVMVFSLLAVVLDNTILNVAIKTIADPVHGLGATQSELEWAMNSYTLVFAGLLFTFGVLGDRYGRKRMLMTGMAMFGLASLVSAYAQDPMQLIGARALMGLGGAAIMPATLAIISNVFPFHERGKAIGIWAGGVGIAIAIGPITGGLLLEHFWWGSVFLVNVPIVLVALALITALVPDSRDPDKVGLDPVGVLLSIVGLVSLVYGIVRISDLGTVADVSVVVPSLAGLAILAAFVWYESRIDHPAFDVRHFRNPAFTTAISSVGLVFFSAMGVMFFLAFYWQIVRGFSPLESGALVLPFAIAQLIFSPASARMVDRYGAKALGTAAMVVITLCLAAYALVEVDTPIWILLVLGFVQGAAMANLMPPATTAIMNALPREKAGVGSSMSNVVRQVGGTLGIAVLGAILSAVYRGGMEAGAGAVPEQLRHLVTESISGAAGVAGRLGPHGASLMDAANDAFVEGVHWAALGSAAVALIGTFVVARWMPGRTAQAVSPVVTKAEPEREAAVV</sequence>
<dbReference type="GO" id="GO:0022857">
    <property type="term" value="F:transmembrane transporter activity"/>
    <property type="evidence" value="ECO:0007669"/>
    <property type="project" value="InterPro"/>
</dbReference>
<organism evidence="9 10">
    <name type="scientific">Sphaerimonospora thailandensis</name>
    <dbReference type="NCBI Taxonomy" id="795644"/>
    <lineage>
        <taxon>Bacteria</taxon>
        <taxon>Bacillati</taxon>
        <taxon>Actinomycetota</taxon>
        <taxon>Actinomycetes</taxon>
        <taxon>Streptosporangiales</taxon>
        <taxon>Streptosporangiaceae</taxon>
        <taxon>Sphaerimonospora</taxon>
    </lineage>
</organism>
<evidence type="ECO:0000313" key="10">
    <source>
        <dbReference type="Proteomes" id="UP000610966"/>
    </source>
</evidence>
<keyword evidence="6 7" id="KW-0472">Membrane</keyword>
<keyword evidence="3" id="KW-1003">Cell membrane</keyword>
<feature type="transmembrane region" description="Helical" evidence="7">
    <location>
        <begin position="76"/>
        <end position="95"/>
    </location>
</feature>
<dbReference type="SUPFAM" id="SSF103473">
    <property type="entry name" value="MFS general substrate transporter"/>
    <property type="match status" value="1"/>
</dbReference>
<evidence type="ECO:0000256" key="2">
    <source>
        <dbReference type="ARBA" id="ARBA00022448"/>
    </source>
</evidence>
<feature type="transmembrane region" description="Helical" evidence="7">
    <location>
        <begin position="497"/>
        <end position="517"/>
    </location>
</feature>
<dbReference type="InterPro" id="IPR020846">
    <property type="entry name" value="MFS_dom"/>
</dbReference>
<dbReference type="Pfam" id="PF07690">
    <property type="entry name" value="MFS_1"/>
    <property type="match status" value="1"/>
</dbReference>
<comment type="caution">
    <text evidence="9">The sequence shown here is derived from an EMBL/GenBank/DDBJ whole genome shotgun (WGS) entry which is preliminary data.</text>
</comment>
<feature type="transmembrane region" description="Helical" evidence="7">
    <location>
        <begin position="425"/>
        <end position="446"/>
    </location>
</feature>
<dbReference type="CDD" id="cd17321">
    <property type="entry name" value="MFS_MMR_MDR_like"/>
    <property type="match status" value="1"/>
</dbReference>
<evidence type="ECO:0000256" key="1">
    <source>
        <dbReference type="ARBA" id="ARBA00004651"/>
    </source>
</evidence>
<protein>
    <submittedName>
        <fullName evidence="9">MFS transporter</fullName>
    </submittedName>
</protein>
<dbReference type="PANTHER" id="PTHR42718">
    <property type="entry name" value="MAJOR FACILITATOR SUPERFAMILY MULTIDRUG TRANSPORTER MFSC"/>
    <property type="match status" value="1"/>
</dbReference>
<proteinExistence type="predicted"/>
<reference evidence="9" key="1">
    <citation type="submission" date="2021-01" db="EMBL/GenBank/DDBJ databases">
        <title>Whole genome shotgun sequence of Sphaerimonospora thailandensis NBRC 107569.</title>
        <authorList>
            <person name="Komaki H."/>
            <person name="Tamura T."/>
        </authorList>
    </citation>
    <scope>NUCLEOTIDE SEQUENCE</scope>
    <source>
        <strain evidence="9">NBRC 107569</strain>
    </source>
</reference>
<keyword evidence="4 7" id="KW-0812">Transmembrane</keyword>
<dbReference type="InterPro" id="IPR004638">
    <property type="entry name" value="EmrB-like"/>
</dbReference>
<feature type="transmembrane region" description="Helical" evidence="7">
    <location>
        <begin position="129"/>
        <end position="150"/>
    </location>
</feature>
<gene>
    <name evidence="9" type="ORF">Mth01_31530</name>
</gene>
<dbReference type="InterPro" id="IPR011701">
    <property type="entry name" value="MFS"/>
</dbReference>
<evidence type="ECO:0000256" key="4">
    <source>
        <dbReference type="ARBA" id="ARBA00022692"/>
    </source>
</evidence>
<dbReference type="PANTHER" id="PTHR42718:SF42">
    <property type="entry name" value="EXPORT PROTEIN"/>
    <property type="match status" value="1"/>
</dbReference>
<feature type="domain" description="Major facilitator superfamily (MFS) profile" evidence="8">
    <location>
        <begin position="35"/>
        <end position="524"/>
    </location>
</feature>
<dbReference type="Gene3D" id="1.20.1720.10">
    <property type="entry name" value="Multidrug resistance protein D"/>
    <property type="match status" value="1"/>
</dbReference>
<dbReference type="AlphaFoldDB" id="A0A8J3R9S0"/>
<feature type="transmembrane region" description="Helical" evidence="7">
    <location>
        <begin position="357"/>
        <end position="376"/>
    </location>
</feature>
<dbReference type="PRINTS" id="PR01036">
    <property type="entry name" value="TCRTETB"/>
</dbReference>
<keyword evidence="2" id="KW-0813">Transport</keyword>
<evidence type="ECO:0000259" key="8">
    <source>
        <dbReference type="PROSITE" id="PS50850"/>
    </source>
</evidence>
<dbReference type="GO" id="GO:0005886">
    <property type="term" value="C:plasma membrane"/>
    <property type="evidence" value="ECO:0007669"/>
    <property type="project" value="UniProtKB-SubCell"/>
</dbReference>
<evidence type="ECO:0000256" key="3">
    <source>
        <dbReference type="ARBA" id="ARBA00022475"/>
    </source>
</evidence>
<evidence type="ECO:0000256" key="5">
    <source>
        <dbReference type="ARBA" id="ARBA00022989"/>
    </source>
</evidence>
<keyword evidence="10" id="KW-1185">Reference proteome</keyword>
<dbReference type="Proteomes" id="UP000610966">
    <property type="component" value="Unassembled WGS sequence"/>
</dbReference>
<feature type="transmembrane region" description="Helical" evidence="7">
    <location>
        <begin position="189"/>
        <end position="211"/>
    </location>
</feature>
<name>A0A8J3R9S0_9ACTN</name>
<feature type="transmembrane region" description="Helical" evidence="7">
    <location>
        <begin position="254"/>
        <end position="273"/>
    </location>
</feature>
<feature type="transmembrane region" description="Helical" evidence="7">
    <location>
        <begin position="162"/>
        <end position="183"/>
    </location>
</feature>
<keyword evidence="5 7" id="KW-1133">Transmembrane helix</keyword>
<feature type="transmembrane region" description="Helical" evidence="7">
    <location>
        <begin position="223"/>
        <end position="242"/>
    </location>
</feature>
<evidence type="ECO:0000256" key="7">
    <source>
        <dbReference type="SAM" id="Phobius"/>
    </source>
</evidence>
<comment type="subcellular location">
    <subcellularLocation>
        <location evidence="1">Cell membrane</location>
        <topology evidence="1">Multi-pass membrane protein</topology>
    </subcellularLocation>
</comment>
<dbReference type="EMBL" id="BOOG01000027">
    <property type="protein sequence ID" value="GIH70900.1"/>
    <property type="molecule type" value="Genomic_DNA"/>
</dbReference>
<dbReference type="Gene3D" id="1.20.1250.20">
    <property type="entry name" value="MFS general substrate transporter like domains"/>
    <property type="match status" value="1"/>
</dbReference>
<dbReference type="PROSITE" id="PS50850">
    <property type="entry name" value="MFS"/>
    <property type="match status" value="1"/>
</dbReference>
<evidence type="ECO:0000313" key="9">
    <source>
        <dbReference type="EMBL" id="GIH70900.1"/>
    </source>
</evidence>
<feature type="transmembrane region" description="Helical" evidence="7">
    <location>
        <begin position="294"/>
        <end position="319"/>
    </location>
</feature>
<feature type="transmembrane region" description="Helical" evidence="7">
    <location>
        <begin position="33"/>
        <end position="56"/>
    </location>
</feature>
<accession>A0A8J3R9S0</accession>
<evidence type="ECO:0000256" key="6">
    <source>
        <dbReference type="ARBA" id="ARBA00023136"/>
    </source>
</evidence>
<feature type="transmembrane region" description="Helical" evidence="7">
    <location>
        <begin position="382"/>
        <end position="404"/>
    </location>
</feature>
<dbReference type="InterPro" id="IPR036259">
    <property type="entry name" value="MFS_trans_sf"/>
</dbReference>
<dbReference type="NCBIfam" id="TIGR00711">
    <property type="entry name" value="efflux_EmrB"/>
    <property type="match status" value="1"/>
</dbReference>